<gene>
    <name evidence="1" type="ORF">IWA51_10605</name>
</gene>
<sequence>MEKEAADRITGLEIKLAYLEDYVNQLQAVSVEHTETIERLITENRMMSRKIRDMSDQLEGDIPNRKPPHY</sequence>
<accession>A0A7T3RCU7</accession>
<dbReference type="RefSeq" id="WP_177528590.1">
    <property type="nucleotide sequence ID" value="NZ_CBCSHE010000008.1"/>
</dbReference>
<dbReference type="KEGG" id="tper:IWA51_10605"/>
<dbReference type="InterPro" id="IPR007236">
    <property type="entry name" value="SlyX"/>
</dbReference>
<evidence type="ECO:0000313" key="2">
    <source>
        <dbReference type="Proteomes" id="UP000595224"/>
    </source>
</evidence>
<proteinExistence type="predicted"/>
<keyword evidence="2" id="KW-1185">Reference proteome</keyword>
<reference evidence="1 2" key="1">
    <citation type="submission" date="2020-11" db="EMBL/GenBank/DDBJ databases">
        <title>Treponema Peruensis nv. sp., first commensal Treponema isolated from human feces.</title>
        <authorList>
            <person name="Belkhou C."/>
            <person name="Raes J."/>
        </authorList>
    </citation>
    <scope>NUCLEOTIDE SEQUENCE [LARGE SCALE GENOMIC DNA]</scope>
    <source>
        <strain evidence="1 2">RCC2812</strain>
    </source>
</reference>
<dbReference type="Pfam" id="PF04102">
    <property type="entry name" value="SlyX"/>
    <property type="match status" value="1"/>
</dbReference>
<name>A0A7T3RCU7_9SPIR</name>
<dbReference type="AlphaFoldDB" id="A0A7T3RCU7"/>
<organism evidence="1 2">
    <name type="scientific">Treponema peruense</name>
    <dbReference type="NCBI Taxonomy" id="2787628"/>
    <lineage>
        <taxon>Bacteria</taxon>
        <taxon>Pseudomonadati</taxon>
        <taxon>Spirochaetota</taxon>
        <taxon>Spirochaetia</taxon>
        <taxon>Spirochaetales</taxon>
        <taxon>Treponemataceae</taxon>
        <taxon>Treponema</taxon>
    </lineage>
</organism>
<protein>
    <submittedName>
        <fullName evidence="1">SlyX family protein</fullName>
    </submittedName>
</protein>
<dbReference type="Proteomes" id="UP000595224">
    <property type="component" value="Chromosome"/>
</dbReference>
<dbReference type="EMBL" id="CP064936">
    <property type="protein sequence ID" value="QQA00695.1"/>
    <property type="molecule type" value="Genomic_DNA"/>
</dbReference>
<evidence type="ECO:0000313" key="1">
    <source>
        <dbReference type="EMBL" id="QQA00695.1"/>
    </source>
</evidence>